<dbReference type="OrthoDB" id="2224367at2"/>
<dbReference type="RefSeq" id="WP_138470296.1">
    <property type="nucleotide sequence ID" value="NZ_JBGQQG010000016.1"/>
</dbReference>
<reference evidence="2 3" key="1">
    <citation type="submission" date="2019-05" db="EMBL/GenBank/DDBJ databases">
        <title>The metagenome of a microbial culture collection derived from dairy environment covers the genomic content of the human microbiome.</title>
        <authorList>
            <person name="Roder T."/>
            <person name="Wuthrich D."/>
            <person name="Sattari Z."/>
            <person name="Von Ah U."/>
            <person name="Bar C."/>
            <person name="Ronchi F."/>
            <person name="Macpherson A.J."/>
            <person name="Ganal-Vonarburg S.C."/>
            <person name="Bruggmann R."/>
            <person name="Vergeres G."/>
        </authorList>
    </citation>
    <scope>NUCLEOTIDE SEQUENCE [LARGE SCALE GENOMIC DNA]</scope>
    <source>
        <strain evidence="2 3">FAM 24235</strain>
    </source>
</reference>
<dbReference type="InterPro" id="IPR021560">
    <property type="entry name" value="DUF3021"/>
</dbReference>
<gene>
    <name evidence="2" type="ORF">FEZ48_00085</name>
</gene>
<feature type="transmembrane region" description="Helical" evidence="1">
    <location>
        <begin position="7"/>
        <end position="25"/>
    </location>
</feature>
<feature type="transmembrane region" description="Helical" evidence="1">
    <location>
        <begin position="37"/>
        <end position="55"/>
    </location>
</feature>
<evidence type="ECO:0000313" key="3">
    <source>
        <dbReference type="Proteomes" id="UP000307201"/>
    </source>
</evidence>
<dbReference type="EMBL" id="VBTE01000001">
    <property type="protein sequence ID" value="TLQ09584.1"/>
    <property type="molecule type" value="Genomic_DNA"/>
</dbReference>
<keyword evidence="1" id="KW-0812">Transmembrane</keyword>
<evidence type="ECO:0000256" key="1">
    <source>
        <dbReference type="SAM" id="Phobius"/>
    </source>
</evidence>
<keyword evidence="1" id="KW-1133">Transmembrane helix</keyword>
<evidence type="ECO:0000313" key="2">
    <source>
        <dbReference type="EMBL" id="TLQ09584.1"/>
    </source>
</evidence>
<proteinExistence type="predicted"/>
<dbReference type="Pfam" id="PF11457">
    <property type="entry name" value="DUF3021"/>
    <property type="match status" value="1"/>
</dbReference>
<feature type="transmembrane region" description="Helical" evidence="1">
    <location>
        <begin position="95"/>
        <end position="117"/>
    </location>
</feature>
<organism evidence="2 3">
    <name type="scientific">Marinilactibacillus psychrotolerans</name>
    <dbReference type="NCBI Taxonomy" id="191770"/>
    <lineage>
        <taxon>Bacteria</taxon>
        <taxon>Bacillati</taxon>
        <taxon>Bacillota</taxon>
        <taxon>Bacilli</taxon>
        <taxon>Lactobacillales</taxon>
        <taxon>Carnobacteriaceae</taxon>
        <taxon>Marinilactibacillus</taxon>
    </lineage>
</organism>
<dbReference type="Proteomes" id="UP000307201">
    <property type="component" value="Unassembled WGS sequence"/>
</dbReference>
<feature type="transmembrane region" description="Helical" evidence="1">
    <location>
        <begin position="67"/>
        <end position="89"/>
    </location>
</feature>
<keyword evidence="1" id="KW-0472">Membrane</keyword>
<sequence length="121" mass="13551">MELVKNALIRGIIPLFIMTGIAVIMNVQNLDKFQVKSTFITGLIITAVAAASVCYDIEEWTLIKQSVVHFIIMLFTVFPCLLLSGWFAINGVEDVLKVFGIFLVVGLILWSVIYFVLLKLL</sequence>
<accession>A0A5R9C8I1</accession>
<name>A0A5R9C8I1_9LACT</name>
<dbReference type="AlphaFoldDB" id="A0A5R9C8I1"/>
<protein>
    <submittedName>
        <fullName evidence="2">DUF3021 domain-containing protein</fullName>
    </submittedName>
</protein>
<comment type="caution">
    <text evidence="2">The sequence shown here is derived from an EMBL/GenBank/DDBJ whole genome shotgun (WGS) entry which is preliminary data.</text>
</comment>